<comment type="caution">
    <text evidence="2">The sequence shown here is derived from an EMBL/GenBank/DDBJ whole genome shotgun (WGS) entry which is preliminary data.</text>
</comment>
<reference evidence="2" key="1">
    <citation type="submission" date="2021-02" db="EMBL/GenBank/DDBJ databases">
        <authorList>
            <person name="Dougan E. K."/>
            <person name="Rhodes N."/>
            <person name="Thang M."/>
            <person name="Chan C."/>
        </authorList>
    </citation>
    <scope>NUCLEOTIDE SEQUENCE</scope>
</reference>
<name>A0A812QT96_9DINO</name>
<protein>
    <submittedName>
        <fullName evidence="2">SACS protein</fullName>
    </submittedName>
</protein>
<dbReference type="EMBL" id="CAJNDS010002268">
    <property type="protein sequence ID" value="CAE7403056.1"/>
    <property type="molecule type" value="Genomic_DNA"/>
</dbReference>
<accession>A0A812QT96</accession>
<dbReference type="AlphaFoldDB" id="A0A812QT96"/>
<evidence type="ECO:0000313" key="2">
    <source>
        <dbReference type="EMBL" id="CAE7403056.1"/>
    </source>
</evidence>
<dbReference type="Proteomes" id="UP000604046">
    <property type="component" value="Unassembled WGS sequence"/>
</dbReference>
<feature type="compositionally biased region" description="Polar residues" evidence="1">
    <location>
        <begin position="41"/>
        <end position="52"/>
    </location>
</feature>
<gene>
    <name evidence="2" type="primary">SACS</name>
    <name evidence="2" type="ORF">SNAT2548_LOCUS21933</name>
</gene>
<organism evidence="2 3">
    <name type="scientific">Symbiodinium natans</name>
    <dbReference type="NCBI Taxonomy" id="878477"/>
    <lineage>
        <taxon>Eukaryota</taxon>
        <taxon>Sar</taxon>
        <taxon>Alveolata</taxon>
        <taxon>Dinophyceae</taxon>
        <taxon>Suessiales</taxon>
        <taxon>Symbiodiniaceae</taxon>
        <taxon>Symbiodinium</taxon>
    </lineage>
</organism>
<evidence type="ECO:0000313" key="3">
    <source>
        <dbReference type="Proteomes" id="UP000604046"/>
    </source>
</evidence>
<sequence length="141" mass="14941">MERGDGTGAGHSAAFQPGVHATTCDGYQKRSNKSGAGPWQVGSTGFNKDHPSISNEVAQTLQVQGLSKQVAAEALANAGECWRWPTKDQASSQDLGLFKALLQKADDEISKTVVSAEEAPTYLKAFKDADAECLVYFGSTC</sequence>
<keyword evidence="3" id="KW-1185">Reference proteome</keyword>
<evidence type="ECO:0000256" key="1">
    <source>
        <dbReference type="SAM" id="MobiDB-lite"/>
    </source>
</evidence>
<feature type="region of interest" description="Disordered" evidence="1">
    <location>
        <begin position="24"/>
        <end position="52"/>
    </location>
</feature>
<proteinExistence type="predicted"/>